<dbReference type="Proteomes" id="UP000268014">
    <property type="component" value="Unassembled WGS sequence"/>
</dbReference>
<evidence type="ECO:0000313" key="1">
    <source>
        <dbReference type="EMBL" id="VDO45961.1"/>
    </source>
</evidence>
<accession>A0A0N4WMT4</accession>
<sequence length="116" mass="13136">MSHTRFADVRFNFYALEIQASLCGDPRSHPLLRDALSEFRHVDMERNTSKSYACIRRTRNKVGADSVFEWKFIPPSSHFQLRLVPFKSQFTPGGVGECAMSLKYFSVSGLAANPTC</sequence>
<protein>
    <submittedName>
        <fullName evidence="1 3">Uncharacterized protein</fullName>
    </submittedName>
</protein>
<evidence type="ECO:0000313" key="2">
    <source>
        <dbReference type="Proteomes" id="UP000268014"/>
    </source>
</evidence>
<gene>
    <name evidence="1" type="ORF">HPLM_LOCUS12532</name>
</gene>
<evidence type="ECO:0000313" key="3">
    <source>
        <dbReference type="WBParaSite" id="HPLM_0001254001-mRNA-1"/>
    </source>
</evidence>
<dbReference type="EMBL" id="UZAF01017895">
    <property type="protein sequence ID" value="VDO45961.1"/>
    <property type="molecule type" value="Genomic_DNA"/>
</dbReference>
<proteinExistence type="predicted"/>
<reference evidence="3" key="1">
    <citation type="submission" date="2017-02" db="UniProtKB">
        <authorList>
            <consortium name="WormBaseParasite"/>
        </authorList>
    </citation>
    <scope>IDENTIFICATION</scope>
</reference>
<reference evidence="1 2" key="2">
    <citation type="submission" date="2018-11" db="EMBL/GenBank/DDBJ databases">
        <authorList>
            <consortium name="Pathogen Informatics"/>
        </authorList>
    </citation>
    <scope>NUCLEOTIDE SEQUENCE [LARGE SCALE GENOMIC DNA]</scope>
    <source>
        <strain evidence="1 2">MHpl1</strain>
    </source>
</reference>
<dbReference type="AlphaFoldDB" id="A0A0N4WMT4"/>
<organism evidence="3">
    <name type="scientific">Haemonchus placei</name>
    <name type="common">Barber's pole worm</name>
    <dbReference type="NCBI Taxonomy" id="6290"/>
    <lineage>
        <taxon>Eukaryota</taxon>
        <taxon>Metazoa</taxon>
        <taxon>Ecdysozoa</taxon>
        <taxon>Nematoda</taxon>
        <taxon>Chromadorea</taxon>
        <taxon>Rhabditida</taxon>
        <taxon>Rhabditina</taxon>
        <taxon>Rhabditomorpha</taxon>
        <taxon>Strongyloidea</taxon>
        <taxon>Trichostrongylidae</taxon>
        <taxon>Haemonchus</taxon>
    </lineage>
</organism>
<dbReference type="WBParaSite" id="HPLM_0001254001-mRNA-1">
    <property type="protein sequence ID" value="HPLM_0001254001-mRNA-1"/>
    <property type="gene ID" value="HPLM_0001254001"/>
</dbReference>
<name>A0A0N4WMT4_HAEPC</name>
<keyword evidence="2" id="KW-1185">Reference proteome</keyword>